<keyword evidence="2" id="KW-1185">Reference proteome</keyword>
<evidence type="ECO:0000313" key="2">
    <source>
        <dbReference type="Proteomes" id="UP000827092"/>
    </source>
</evidence>
<proteinExistence type="predicted"/>
<comment type="caution">
    <text evidence="1">The sequence shown here is derived from an EMBL/GenBank/DDBJ whole genome shotgun (WGS) entry which is preliminary data.</text>
</comment>
<reference evidence="1 2" key="1">
    <citation type="journal article" date="2022" name="Nat. Ecol. Evol.">
        <title>A masculinizing supergene underlies an exaggerated male reproductive morph in a spider.</title>
        <authorList>
            <person name="Hendrickx F."/>
            <person name="De Corte Z."/>
            <person name="Sonet G."/>
            <person name="Van Belleghem S.M."/>
            <person name="Kostlbacher S."/>
            <person name="Vangestel C."/>
        </authorList>
    </citation>
    <scope>NUCLEOTIDE SEQUENCE [LARGE SCALE GENOMIC DNA]</scope>
    <source>
        <strain evidence="1">W744_W776</strain>
    </source>
</reference>
<accession>A0AAV6V799</accession>
<name>A0AAV6V799_9ARAC</name>
<dbReference type="EMBL" id="JAFNEN010000139">
    <property type="protein sequence ID" value="KAG8192469.1"/>
    <property type="molecule type" value="Genomic_DNA"/>
</dbReference>
<organism evidence="1 2">
    <name type="scientific">Oedothorax gibbosus</name>
    <dbReference type="NCBI Taxonomy" id="931172"/>
    <lineage>
        <taxon>Eukaryota</taxon>
        <taxon>Metazoa</taxon>
        <taxon>Ecdysozoa</taxon>
        <taxon>Arthropoda</taxon>
        <taxon>Chelicerata</taxon>
        <taxon>Arachnida</taxon>
        <taxon>Araneae</taxon>
        <taxon>Araneomorphae</taxon>
        <taxon>Entelegynae</taxon>
        <taxon>Araneoidea</taxon>
        <taxon>Linyphiidae</taxon>
        <taxon>Erigoninae</taxon>
        <taxon>Oedothorax</taxon>
    </lineage>
</organism>
<gene>
    <name evidence="1" type="ORF">JTE90_017998</name>
</gene>
<dbReference type="Proteomes" id="UP000827092">
    <property type="component" value="Unassembled WGS sequence"/>
</dbReference>
<evidence type="ECO:0008006" key="3">
    <source>
        <dbReference type="Google" id="ProtNLM"/>
    </source>
</evidence>
<sequence>MSVAVCCSAVAVCEKLRYQTVKTSRGLEDSLASRLLHRTSRCASVCSARAAVLWDEICEYPKNSVKNIERTLEIAALLAFCIDSVWASCCFRVLLLCENANIQR</sequence>
<protein>
    <recommendedName>
        <fullName evidence="3">Secreted protein</fullName>
    </recommendedName>
</protein>
<evidence type="ECO:0000313" key="1">
    <source>
        <dbReference type="EMBL" id="KAG8192469.1"/>
    </source>
</evidence>
<dbReference type="AlphaFoldDB" id="A0AAV6V799"/>